<keyword evidence="7" id="KW-1185">Reference proteome</keyword>
<dbReference type="InterPro" id="IPR054465">
    <property type="entry name" value="Integrase_p58-like_C"/>
</dbReference>
<dbReference type="OMA" id="GARECTI"/>
<reference evidence="6" key="1">
    <citation type="submission" date="2025-08" db="UniProtKB">
        <authorList>
            <consortium name="Ensembl"/>
        </authorList>
    </citation>
    <scope>IDENTIFICATION</scope>
</reference>
<dbReference type="PROSITE" id="PS50994">
    <property type="entry name" value="INTEGRASE"/>
    <property type="match status" value="1"/>
</dbReference>
<dbReference type="SUPFAM" id="SSF53098">
    <property type="entry name" value="Ribonuclease H-like"/>
    <property type="match status" value="1"/>
</dbReference>
<dbReference type="InterPro" id="IPR000477">
    <property type="entry name" value="RT_dom"/>
</dbReference>
<dbReference type="GeneTree" id="ENSGT01050000244855"/>
<evidence type="ECO:0000259" key="4">
    <source>
        <dbReference type="PROSITE" id="PS50878"/>
    </source>
</evidence>
<dbReference type="InterPro" id="IPR043128">
    <property type="entry name" value="Rev_trsase/Diguanyl_cyclase"/>
</dbReference>
<dbReference type="GO" id="GO:0004523">
    <property type="term" value="F:RNA-DNA hybrid ribonuclease activity"/>
    <property type="evidence" value="ECO:0007669"/>
    <property type="project" value="UniProtKB-EC"/>
</dbReference>
<evidence type="ECO:0000259" key="5">
    <source>
        <dbReference type="PROSITE" id="PS50994"/>
    </source>
</evidence>
<dbReference type="SUPFAM" id="SSF56672">
    <property type="entry name" value="DNA/RNA polymerases"/>
    <property type="match status" value="1"/>
</dbReference>
<dbReference type="InterPro" id="IPR012337">
    <property type="entry name" value="RNaseH-like_sf"/>
</dbReference>
<protein>
    <recommendedName>
        <fullName evidence="2">ribonuclease H</fullName>
        <ecNumber evidence="2">3.1.26.4</ecNumber>
    </recommendedName>
</protein>
<dbReference type="CDD" id="cd01647">
    <property type="entry name" value="RT_LTR"/>
    <property type="match status" value="1"/>
</dbReference>
<evidence type="ECO:0000256" key="2">
    <source>
        <dbReference type="ARBA" id="ARBA00012180"/>
    </source>
</evidence>
<dbReference type="AlphaFoldDB" id="A0A8C5CZT0"/>
<dbReference type="Gene3D" id="3.30.420.10">
    <property type="entry name" value="Ribonuclease H-like superfamily/Ribonuclease H"/>
    <property type="match status" value="1"/>
</dbReference>
<sequence length="674" mass="75812">MCRVVVGAPSLCSISPAAGTLPPSWGSSRGGEDPGPDQGKIPLAGGKEGSGGYCGSCPECQQVAPKPHFCGPLIPLPIISVPFSGISMDLVGPLPKSSRGHQYILVILDYATRYPEAIPLRTMASKGIASELVLMFSRVGIPEEILTDQGTPFMSRIMKDLCKLMQIKQLRTSVYHPQTDGLVERFNRTLKQMLKKVMEADGRNWDQLLPYLMFSIREVPQSSTGHSPFELLYGRRPRGLLDIAKEAWEQQPSPHRTMVEHVGDMRDRMATLWPLVREHMQEAQVAQARVYNRGAQQRDFQPGDKVLVLVPTTECKFLARWNGPYEVLEKVGEVNYRVRQPGRRSPTQIYHVNLLKKWNARDVLCSIPPKATSETGPAKVPLGEQLSPAQRQELMELVDQNQDVFSSEPGHTNLVQHHIINEPGKKVKLRPYRIPEARREAVRSEVKTMLEAGVIEESNSEWCSPIVLMPKPDGTIRFCNDFRKLNEISKFDAYPMPRIDELIERLGTARYISTLDLTKGYWQVPLAPEAREKTAFATPDGLFHYRKLPFGLHGAPPTFQRLMDRVLRPHRGYAAAYIDDIVIHGSEWDTHVKQVSAVLQALREAGLTANTKKCQLGLQEAEYLGYTIRRGCVKPQMKKVEAIQDWPRPLTKKQVRTFWGLPATTGGLFPTFHP</sequence>
<evidence type="ECO:0000256" key="1">
    <source>
        <dbReference type="ARBA" id="ARBA00010879"/>
    </source>
</evidence>
<name>A0A8C5CZT0_GADMO</name>
<dbReference type="Ensembl" id="ENSGMOT00000049671.1">
    <property type="protein sequence ID" value="ENSGMOP00000067170.1"/>
    <property type="gene ID" value="ENSGMOG00000024660.1"/>
</dbReference>
<dbReference type="PROSITE" id="PS50878">
    <property type="entry name" value="RT_POL"/>
    <property type="match status" value="1"/>
</dbReference>
<dbReference type="Pfam" id="PF22938">
    <property type="entry name" value="Integrase_p58_C"/>
    <property type="match status" value="1"/>
</dbReference>
<organism evidence="6 7">
    <name type="scientific">Gadus morhua</name>
    <name type="common">Atlantic cod</name>
    <dbReference type="NCBI Taxonomy" id="8049"/>
    <lineage>
        <taxon>Eukaryota</taxon>
        <taxon>Metazoa</taxon>
        <taxon>Chordata</taxon>
        <taxon>Craniata</taxon>
        <taxon>Vertebrata</taxon>
        <taxon>Euteleostomi</taxon>
        <taxon>Actinopterygii</taxon>
        <taxon>Neopterygii</taxon>
        <taxon>Teleostei</taxon>
        <taxon>Neoteleostei</taxon>
        <taxon>Acanthomorphata</taxon>
        <taxon>Zeiogadaria</taxon>
        <taxon>Gadariae</taxon>
        <taxon>Gadiformes</taxon>
        <taxon>Gadoidei</taxon>
        <taxon>Gadidae</taxon>
        <taxon>Gadus</taxon>
    </lineage>
</organism>
<comment type="similarity">
    <text evidence="1">Belongs to the beta type-B retroviral polymerase family. HERV class-II K(HML-2) pol subfamily.</text>
</comment>
<dbReference type="Gene3D" id="3.10.10.10">
    <property type="entry name" value="HIV Type 1 Reverse Transcriptase, subunit A, domain 1"/>
    <property type="match status" value="1"/>
</dbReference>
<accession>A0A8C5CZT0</accession>
<dbReference type="Pfam" id="PF00078">
    <property type="entry name" value="RVT_1"/>
    <property type="match status" value="1"/>
</dbReference>
<dbReference type="InterPro" id="IPR043502">
    <property type="entry name" value="DNA/RNA_pol_sf"/>
</dbReference>
<dbReference type="Pfam" id="PF00665">
    <property type="entry name" value="rve"/>
    <property type="match status" value="1"/>
</dbReference>
<feature type="domain" description="Integrase catalytic" evidence="5">
    <location>
        <begin position="78"/>
        <end position="236"/>
    </location>
</feature>
<evidence type="ECO:0000313" key="7">
    <source>
        <dbReference type="Proteomes" id="UP000694546"/>
    </source>
</evidence>
<dbReference type="Gene3D" id="3.30.70.270">
    <property type="match status" value="1"/>
</dbReference>
<feature type="domain" description="Reverse transcriptase" evidence="4">
    <location>
        <begin position="450"/>
        <end position="628"/>
    </location>
</feature>
<evidence type="ECO:0000313" key="6">
    <source>
        <dbReference type="Ensembl" id="ENSGMOP00000067170.1"/>
    </source>
</evidence>
<evidence type="ECO:0000256" key="3">
    <source>
        <dbReference type="SAM" id="MobiDB-lite"/>
    </source>
</evidence>
<proteinExistence type="inferred from homology"/>
<dbReference type="GO" id="GO:0015074">
    <property type="term" value="P:DNA integration"/>
    <property type="evidence" value="ECO:0007669"/>
    <property type="project" value="InterPro"/>
</dbReference>
<dbReference type="Proteomes" id="UP000694546">
    <property type="component" value="Chromosome 4"/>
</dbReference>
<feature type="region of interest" description="Disordered" evidence="3">
    <location>
        <begin position="22"/>
        <end position="44"/>
    </location>
</feature>
<reference evidence="6" key="2">
    <citation type="submission" date="2025-09" db="UniProtKB">
        <authorList>
            <consortium name="Ensembl"/>
        </authorList>
    </citation>
    <scope>IDENTIFICATION</scope>
</reference>
<dbReference type="PANTHER" id="PTHR37984">
    <property type="entry name" value="PROTEIN CBG26694"/>
    <property type="match status" value="1"/>
</dbReference>
<dbReference type="InterPro" id="IPR001584">
    <property type="entry name" value="Integrase_cat-core"/>
</dbReference>
<dbReference type="GO" id="GO:0003676">
    <property type="term" value="F:nucleic acid binding"/>
    <property type="evidence" value="ECO:0007669"/>
    <property type="project" value="InterPro"/>
</dbReference>
<dbReference type="PANTHER" id="PTHR37984:SF15">
    <property type="entry name" value="INTEGRASE CATALYTIC DOMAIN-CONTAINING PROTEIN"/>
    <property type="match status" value="1"/>
</dbReference>
<dbReference type="InterPro" id="IPR036397">
    <property type="entry name" value="RNaseH_sf"/>
</dbReference>
<dbReference type="InterPro" id="IPR050951">
    <property type="entry name" value="Retrovirus_Pol_polyprotein"/>
</dbReference>
<dbReference type="EC" id="3.1.26.4" evidence="2"/>